<dbReference type="InterPro" id="IPR019734">
    <property type="entry name" value="TPR_rpt"/>
</dbReference>
<feature type="repeat" description="TPR" evidence="1">
    <location>
        <begin position="220"/>
        <end position="253"/>
    </location>
</feature>
<dbReference type="Gene3D" id="3.10.350.10">
    <property type="entry name" value="LysM domain"/>
    <property type="match status" value="1"/>
</dbReference>
<accession>A0A6I6D6C5</accession>
<dbReference type="Proteomes" id="UP000427716">
    <property type="component" value="Chromosome"/>
</dbReference>
<dbReference type="PROSITE" id="PS50005">
    <property type="entry name" value="TPR"/>
    <property type="match status" value="1"/>
</dbReference>
<dbReference type="CDD" id="cd00118">
    <property type="entry name" value="LysM"/>
    <property type="match status" value="1"/>
</dbReference>
<dbReference type="EMBL" id="CP046415">
    <property type="protein sequence ID" value="QGT79665.1"/>
    <property type="molecule type" value="Genomic_DNA"/>
</dbReference>
<evidence type="ECO:0000256" key="1">
    <source>
        <dbReference type="PROSITE-ProRule" id="PRU00339"/>
    </source>
</evidence>
<dbReference type="SMART" id="SM00257">
    <property type="entry name" value="LysM"/>
    <property type="match status" value="1"/>
</dbReference>
<evidence type="ECO:0000256" key="2">
    <source>
        <dbReference type="SAM" id="MobiDB-lite"/>
    </source>
</evidence>
<dbReference type="SUPFAM" id="SSF48452">
    <property type="entry name" value="TPR-like"/>
    <property type="match status" value="1"/>
</dbReference>
<evidence type="ECO:0000313" key="5">
    <source>
        <dbReference type="Proteomes" id="UP000427716"/>
    </source>
</evidence>
<keyword evidence="5" id="KW-1185">Reference proteome</keyword>
<organism evidence="4 5">
    <name type="scientific">Guyparkeria halophila</name>
    <dbReference type="NCBI Taxonomy" id="47960"/>
    <lineage>
        <taxon>Bacteria</taxon>
        <taxon>Pseudomonadati</taxon>
        <taxon>Pseudomonadota</taxon>
        <taxon>Gammaproteobacteria</taxon>
        <taxon>Chromatiales</taxon>
        <taxon>Thioalkalibacteraceae</taxon>
        <taxon>Guyparkeria</taxon>
    </lineage>
</organism>
<keyword evidence="1" id="KW-0802">TPR repeat</keyword>
<name>A0A6I6D6C5_9GAMM</name>
<dbReference type="Gene3D" id="1.25.40.10">
    <property type="entry name" value="Tetratricopeptide repeat domain"/>
    <property type="match status" value="1"/>
</dbReference>
<dbReference type="SMART" id="SM00028">
    <property type="entry name" value="TPR"/>
    <property type="match status" value="2"/>
</dbReference>
<evidence type="ECO:0000313" key="4">
    <source>
        <dbReference type="EMBL" id="QGT79665.1"/>
    </source>
</evidence>
<dbReference type="Pfam" id="PF01476">
    <property type="entry name" value="LysM"/>
    <property type="match status" value="1"/>
</dbReference>
<dbReference type="PROSITE" id="PS51782">
    <property type="entry name" value="LYSM"/>
    <property type="match status" value="1"/>
</dbReference>
<dbReference type="KEGG" id="ghl:GM160_11370"/>
<proteinExistence type="predicted"/>
<dbReference type="InterPro" id="IPR018392">
    <property type="entry name" value="LysM"/>
</dbReference>
<reference evidence="4 5" key="1">
    <citation type="submission" date="2019-11" db="EMBL/GenBank/DDBJ databases">
        <authorList>
            <person name="Zhang J."/>
            <person name="Sun C."/>
        </authorList>
    </citation>
    <scope>NUCLEOTIDE SEQUENCE [LARGE SCALE GENOMIC DNA]</scope>
    <source>
        <strain evidence="5">sp2</strain>
    </source>
</reference>
<sequence>MDAILEDLQRGGYPRGRRDLARYLERHPDDMVARAVMRQLTADPEEVLGRQSHSYTVRPGDSYSALAARHLGDAGLFLILARYNGSENPSDLRVGETLRLPGPARSTRAEPTASADDGQPARRQLDRAPMPSRQTAAALALPDAPLPSFQSSGVGRDANASAASSEEGDSRAERLQDEGLALLADDRPEAALERFEAALAEQEGIEPAASRAPALRERLVDEYHERAILRYRNQQLDEAIALWDRVLAIDPTFEPARTYRARARELQRRVDQL</sequence>
<dbReference type="InterPro" id="IPR011990">
    <property type="entry name" value="TPR-like_helical_dom_sf"/>
</dbReference>
<feature type="compositionally biased region" description="Low complexity" evidence="2">
    <location>
        <begin position="136"/>
        <end position="147"/>
    </location>
</feature>
<feature type="domain" description="LysM" evidence="3">
    <location>
        <begin position="53"/>
        <end position="100"/>
    </location>
</feature>
<feature type="region of interest" description="Disordered" evidence="2">
    <location>
        <begin position="88"/>
        <end position="173"/>
    </location>
</feature>
<dbReference type="InterPro" id="IPR036779">
    <property type="entry name" value="LysM_dom_sf"/>
</dbReference>
<protein>
    <submittedName>
        <fullName evidence="4">LysM domain-containing protein</fullName>
    </submittedName>
</protein>
<gene>
    <name evidence="4" type="ORF">GM160_11370</name>
</gene>
<evidence type="ECO:0000259" key="3">
    <source>
        <dbReference type="PROSITE" id="PS51782"/>
    </source>
</evidence>
<dbReference type="AlphaFoldDB" id="A0A6I6D6C5"/>